<evidence type="ECO:0000256" key="2">
    <source>
        <dbReference type="ARBA" id="ARBA00023125"/>
    </source>
</evidence>
<evidence type="ECO:0000313" key="6">
    <source>
        <dbReference type="Proteomes" id="UP000069620"/>
    </source>
</evidence>
<feature type="domain" description="HTH luxR-type" evidence="4">
    <location>
        <begin position="801"/>
        <end position="866"/>
    </location>
</feature>
<dbReference type="PANTHER" id="PTHR44688">
    <property type="entry name" value="DNA-BINDING TRANSCRIPTIONAL ACTIVATOR DEVR_DOSR"/>
    <property type="match status" value="1"/>
</dbReference>
<dbReference type="Gene3D" id="1.10.10.10">
    <property type="entry name" value="Winged helix-like DNA-binding domain superfamily/Winged helix DNA-binding domain"/>
    <property type="match status" value="1"/>
</dbReference>
<keyword evidence="6" id="KW-1185">Reference proteome</keyword>
<evidence type="ECO:0000313" key="5">
    <source>
        <dbReference type="EMBL" id="GAS88909.1"/>
    </source>
</evidence>
<dbReference type="PANTHER" id="PTHR44688:SF16">
    <property type="entry name" value="DNA-BINDING TRANSCRIPTIONAL ACTIVATOR DEVR_DOSR"/>
    <property type="match status" value="1"/>
</dbReference>
<dbReference type="InterPro" id="IPR000792">
    <property type="entry name" value="Tscrpt_reg_LuxR_C"/>
</dbReference>
<dbReference type="InterPro" id="IPR016032">
    <property type="entry name" value="Sig_transdc_resp-reg_C-effctor"/>
</dbReference>
<gene>
    <name evidence="5" type="ORF">RMCB_3005</name>
</gene>
<dbReference type="Pfam" id="PF00196">
    <property type="entry name" value="GerE"/>
    <property type="match status" value="1"/>
</dbReference>
<dbReference type="EMBL" id="BCSX01000024">
    <property type="protein sequence ID" value="GAS88909.1"/>
    <property type="molecule type" value="Genomic_DNA"/>
</dbReference>
<dbReference type="GO" id="GO:0003677">
    <property type="term" value="F:DNA binding"/>
    <property type="evidence" value="ECO:0007669"/>
    <property type="project" value="UniProtKB-KW"/>
</dbReference>
<dbReference type="InterPro" id="IPR036388">
    <property type="entry name" value="WH-like_DNA-bd_sf"/>
</dbReference>
<dbReference type="Proteomes" id="UP000069620">
    <property type="component" value="Unassembled WGS sequence"/>
</dbReference>
<keyword evidence="1" id="KW-0805">Transcription regulation</keyword>
<evidence type="ECO:0000256" key="1">
    <source>
        <dbReference type="ARBA" id="ARBA00023015"/>
    </source>
</evidence>
<evidence type="ECO:0000259" key="4">
    <source>
        <dbReference type="PROSITE" id="PS50043"/>
    </source>
</evidence>
<protein>
    <submittedName>
        <fullName evidence="5">Response regulator containing a CheY-like receiver domain and an HTH DNA-binding domain</fullName>
    </submittedName>
</protein>
<dbReference type="Gene3D" id="3.40.50.300">
    <property type="entry name" value="P-loop containing nucleotide triphosphate hydrolases"/>
    <property type="match status" value="1"/>
</dbReference>
<reference evidence="6" key="2">
    <citation type="submission" date="2016-02" db="EMBL/GenBank/DDBJ databases">
        <title>Draft genome sequence of five rapidly growing Mycobacterium species.</title>
        <authorList>
            <person name="Katahira K."/>
            <person name="Gotou Y."/>
            <person name="Iida K."/>
            <person name="Ogura Y."/>
            <person name="Hayashi T."/>
        </authorList>
    </citation>
    <scope>NUCLEOTIDE SEQUENCE [LARGE SCALE GENOMIC DNA]</scope>
    <source>
        <strain evidence="6">JCM15654</strain>
    </source>
</reference>
<organism evidence="5 6">
    <name type="scientific">Mycolicibacterium brisbanense</name>
    <dbReference type="NCBI Taxonomy" id="146020"/>
    <lineage>
        <taxon>Bacteria</taxon>
        <taxon>Bacillati</taxon>
        <taxon>Actinomycetota</taxon>
        <taxon>Actinomycetes</taxon>
        <taxon>Mycobacteriales</taxon>
        <taxon>Mycobacteriaceae</taxon>
        <taxon>Mycolicibacterium</taxon>
    </lineage>
</organism>
<reference evidence="6" key="1">
    <citation type="journal article" date="2016" name="Genome Announc.">
        <title>Draft Genome Sequences of Five Rapidly Growing Mycobacterium Species, M. thermoresistibile, M. fortuitum subsp. acetamidolyticum, M. canariasense, M. brisbanense, and M. novocastrense.</title>
        <authorList>
            <person name="Katahira K."/>
            <person name="Ogura Y."/>
            <person name="Gotoh Y."/>
            <person name="Hayashi T."/>
        </authorList>
    </citation>
    <scope>NUCLEOTIDE SEQUENCE [LARGE SCALE GENOMIC DNA]</scope>
    <source>
        <strain evidence="6">JCM15654</strain>
    </source>
</reference>
<dbReference type="STRING" id="146020.RMCB_3005"/>
<accession>A0A124DZZ8</accession>
<keyword evidence="3" id="KW-0804">Transcription</keyword>
<dbReference type="PROSITE" id="PS00622">
    <property type="entry name" value="HTH_LUXR_1"/>
    <property type="match status" value="1"/>
</dbReference>
<dbReference type="SUPFAM" id="SSF46894">
    <property type="entry name" value="C-terminal effector domain of the bipartite response regulators"/>
    <property type="match status" value="1"/>
</dbReference>
<dbReference type="PROSITE" id="PS50043">
    <property type="entry name" value="HTH_LUXR_2"/>
    <property type="match status" value="1"/>
</dbReference>
<comment type="caution">
    <text evidence="5">The sequence shown here is derived from an EMBL/GenBank/DDBJ whole genome shotgun (WGS) entry which is preliminary data.</text>
</comment>
<dbReference type="SMART" id="SM00421">
    <property type="entry name" value="HTH_LUXR"/>
    <property type="match status" value="1"/>
</dbReference>
<dbReference type="OrthoDB" id="3197423at2"/>
<dbReference type="GO" id="GO:0006355">
    <property type="term" value="P:regulation of DNA-templated transcription"/>
    <property type="evidence" value="ECO:0007669"/>
    <property type="project" value="InterPro"/>
</dbReference>
<dbReference type="InterPro" id="IPR027417">
    <property type="entry name" value="P-loop_NTPase"/>
</dbReference>
<dbReference type="AlphaFoldDB" id="A0A124DZZ8"/>
<dbReference type="SUPFAM" id="SSF52540">
    <property type="entry name" value="P-loop containing nucleoside triphosphate hydrolases"/>
    <property type="match status" value="1"/>
</dbReference>
<evidence type="ECO:0000256" key="3">
    <source>
        <dbReference type="ARBA" id="ARBA00023163"/>
    </source>
</evidence>
<proteinExistence type="predicted"/>
<dbReference type="RefSeq" id="WP_062829380.1">
    <property type="nucleotide sequence ID" value="NZ_BCSX01000024.1"/>
</dbReference>
<keyword evidence="2 5" id="KW-0238">DNA-binding</keyword>
<name>A0A124DZZ8_9MYCO</name>
<sequence length="873" mass="93338">MRDHWPLTGRDDESNVIAELLAGDQYRGVTLAGRAGVGKSRLARDVATAAAVQGWTVRHVAATATGRSVPLGAFASWTDDFDGGPLTLARRVISALTAGTDPGRLLVLVDDAHLLDELSALVLHQLVLQSTTRVIITIRTGVAAPDAVTVLWKDSLLRRLELQPLSRRESDELLHAVLAVPPDHDCSARMWQLTEGNVLFLRQLVEQEWAAGRLTHENGCTRWIGSPQVSPSLIDLVEHQIGAVPEMVRDVVDLVAVAEPIDHACLTALVDPLALEEAQQRELIRTADTGDAVYVGHPLYAEVRLEQCGAIRLRRLRGVVAKAMKGAAGEANSVRRGLLWLESDLPPDPTVLAAAASAASSLLEFGLAERLSRAATDAGAAVETRVELAYNLLMLQKGEDAEQVLDSIASESVRTSAFINDVILRAANLLWSQQSPEQSWQVIDDALVGATGERACQLWAFRANQLALAGRPGEVPAVMAKVDYESLDAFGSTIGLCAETLALAELGQTAGAVAKATKCYTVVDASPQSSFLGQPLAEFHTFALSMAGYIDEAVEVAGAHLRRSQERPATAQSVATAIVGFAALAAGDLQAARAHLAVRPADADANFVLANSYYRFQLLLAQTLARMGDLPGAEAAFRTAREHRRPAYVYVESSALLAEAWIAAGHQRMDDARRTAWAAAQFARDHEQFARELMCLQTAVQFGDTTAADRLTELAEIVEGPRAGLAARYARAVCTDDSDELDVLSTAFEAMGDRLAAADCSGHAAAAHRRADRRGSALTSAERAGRLAAACGGAVSPAIIGARLPAPFTQREREIAVLVAQGLSNRQIADTMSLSVRTVEGHVYRASCKAGVTRRSELAHVVRNLTDPVPARL</sequence>
<dbReference type="PRINTS" id="PR00038">
    <property type="entry name" value="HTHLUXR"/>
</dbReference>
<dbReference type="CDD" id="cd06170">
    <property type="entry name" value="LuxR_C_like"/>
    <property type="match status" value="1"/>
</dbReference>